<dbReference type="Pfam" id="PF02782">
    <property type="entry name" value="FGGY_C"/>
    <property type="match status" value="1"/>
</dbReference>
<dbReference type="GeneID" id="9800434"/>
<dbReference type="HOGENOM" id="CLU_016149_8_0_1"/>
<dbReference type="FunFam" id="3.30.420.40:FF:000118">
    <property type="entry name" value="Xylulose kinase 2"/>
    <property type="match status" value="1"/>
</dbReference>
<keyword evidence="4" id="KW-0859">Xylose metabolism</keyword>
<dbReference type="InParanoid" id="E3N088"/>
<dbReference type="Proteomes" id="UP000008281">
    <property type="component" value="Unassembled WGS sequence"/>
</dbReference>
<evidence type="ECO:0000313" key="8">
    <source>
        <dbReference type="Proteomes" id="UP000008281"/>
    </source>
</evidence>
<dbReference type="eggNOG" id="KOG2531">
    <property type="taxonomic scope" value="Eukaryota"/>
</dbReference>
<evidence type="ECO:0000256" key="2">
    <source>
        <dbReference type="ARBA" id="ARBA00022679"/>
    </source>
</evidence>
<dbReference type="OrthoDB" id="1728974at2759"/>
<dbReference type="PANTHER" id="PTHR10196:SF57">
    <property type="entry name" value="XYLULOSE KINASE"/>
    <property type="match status" value="1"/>
</dbReference>
<dbReference type="InterPro" id="IPR018484">
    <property type="entry name" value="FGGY_N"/>
</dbReference>
<feature type="domain" description="Carbohydrate kinase FGGY C-terminal" evidence="6">
    <location>
        <begin position="291"/>
        <end position="472"/>
    </location>
</feature>
<evidence type="ECO:0000256" key="1">
    <source>
        <dbReference type="ARBA" id="ARBA00009156"/>
    </source>
</evidence>
<dbReference type="SUPFAM" id="SSF53067">
    <property type="entry name" value="Actin-like ATPase domain"/>
    <property type="match status" value="2"/>
</dbReference>
<dbReference type="Pfam" id="PF00370">
    <property type="entry name" value="FGGY_N"/>
    <property type="match status" value="1"/>
</dbReference>
<dbReference type="OMA" id="NSCALGG"/>
<dbReference type="InterPro" id="IPR018485">
    <property type="entry name" value="FGGY_C"/>
</dbReference>
<dbReference type="PANTHER" id="PTHR10196">
    <property type="entry name" value="SUGAR KINASE"/>
    <property type="match status" value="1"/>
</dbReference>
<keyword evidence="4" id="KW-0547">Nucleotide-binding</keyword>
<keyword evidence="8" id="KW-1185">Reference proteome</keyword>
<dbReference type="GO" id="GO:0042732">
    <property type="term" value="P:D-xylose metabolic process"/>
    <property type="evidence" value="ECO:0007669"/>
    <property type="project" value="UniProtKB-UniRule"/>
</dbReference>
<gene>
    <name evidence="7" type="ORF">CRE_12159</name>
</gene>
<comment type="catalytic activity">
    <reaction evidence="4">
        <text>D-xylulose + ATP = D-xylulose 5-phosphate + ADP + H(+)</text>
        <dbReference type="Rhea" id="RHEA:10964"/>
        <dbReference type="ChEBI" id="CHEBI:15378"/>
        <dbReference type="ChEBI" id="CHEBI:17140"/>
        <dbReference type="ChEBI" id="CHEBI:30616"/>
        <dbReference type="ChEBI" id="CHEBI:57737"/>
        <dbReference type="ChEBI" id="CHEBI:456216"/>
        <dbReference type="EC" id="2.7.1.17"/>
    </reaction>
</comment>
<dbReference type="GO" id="GO:0005524">
    <property type="term" value="F:ATP binding"/>
    <property type="evidence" value="ECO:0007669"/>
    <property type="project" value="UniProtKB-KW"/>
</dbReference>
<dbReference type="GO" id="GO:0005829">
    <property type="term" value="C:cytosol"/>
    <property type="evidence" value="ECO:0007669"/>
    <property type="project" value="TreeGrafter"/>
</dbReference>
<comment type="function">
    <text evidence="4">Phosphorylates D-xylulose to produce D-xylulose 5-phosphate, a molecule that may play an important role in the regulation of glucose metabolism and lipogenesis.</text>
</comment>
<name>E3N088_CAERE</name>
<dbReference type="EC" id="2.7.1.17" evidence="4"/>
<reference evidence="7" key="1">
    <citation type="submission" date="2007-07" db="EMBL/GenBank/DDBJ databases">
        <title>PCAP assembly of the Caenorhabditis remanei genome.</title>
        <authorList>
            <consortium name="The Caenorhabditis remanei Sequencing Consortium"/>
            <person name="Wilson R.K."/>
        </authorList>
    </citation>
    <scope>NUCLEOTIDE SEQUENCE [LARGE SCALE GENOMIC DNA]</scope>
    <source>
        <strain evidence="7">PB4641</strain>
    </source>
</reference>
<evidence type="ECO:0000259" key="5">
    <source>
        <dbReference type="Pfam" id="PF00370"/>
    </source>
</evidence>
<dbReference type="EMBL" id="DS268504">
    <property type="protein sequence ID" value="EFP13295.1"/>
    <property type="molecule type" value="Genomic_DNA"/>
</dbReference>
<dbReference type="RefSeq" id="XP_003098191.2">
    <property type="nucleotide sequence ID" value="XM_003098143.2"/>
</dbReference>
<proteinExistence type="inferred from homology"/>
<accession>E3N088</accession>
<keyword evidence="4" id="KW-0119">Carbohydrate metabolism</keyword>
<organism evidence="8">
    <name type="scientific">Caenorhabditis remanei</name>
    <name type="common">Caenorhabditis vulgaris</name>
    <dbReference type="NCBI Taxonomy" id="31234"/>
    <lineage>
        <taxon>Eukaryota</taxon>
        <taxon>Metazoa</taxon>
        <taxon>Ecdysozoa</taxon>
        <taxon>Nematoda</taxon>
        <taxon>Chromadorea</taxon>
        <taxon>Rhabditida</taxon>
        <taxon>Rhabditina</taxon>
        <taxon>Rhabditomorpha</taxon>
        <taxon>Rhabditoidea</taxon>
        <taxon>Rhabditidae</taxon>
        <taxon>Peloderinae</taxon>
        <taxon>Caenorhabditis</taxon>
    </lineage>
</organism>
<dbReference type="GO" id="GO:0005997">
    <property type="term" value="P:xylulose metabolic process"/>
    <property type="evidence" value="ECO:0007669"/>
    <property type="project" value="UniProtKB-UniRule"/>
</dbReference>
<dbReference type="GO" id="GO:0004856">
    <property type="term" value="F:D-xylulokinase activity"/>
    <property type="evidence" value="ECO:0007669"/>
    <property type="project" value="UniProtKB-UniRule"/>
</dbReference>
<keyword evidence="3 4" id="KW-0418">Kinase</keyword>
<dbReference type="STRING" id="31234.E3N088"/>
<dbReference type="AlphaFoldDB" id="E3N088"/>
<keyword evidence="2 4" id="KW-0808">Transferase</keyword>
<dbReference type="KEGG" id="crq:GCK72_009286"/>
<dbReference type="CTD" id="9800434"/>
<evidence type="ECO:0000256" key="3">
    <source>
        <dbReference type="ARBA" id="ARBA00022777"/>
    </source>
</evidence>
<dbReference type="Gene3D" id="3.30.420.40">
    <property type="match status" value="2"/>
</dbReference>
<keyword evidence="4" id="KW-0067">ATP-binding</keyword>
<dbReference type="PIRSF" id="PIRSF000538">
    <property type="entry name" value="GlpK"/>
    <property type="match status" value="1"/>
</dbReference>
<evidence type="ECO:0000259" key="6">
    <source>
        <dbReference type="Pfam" id="PF02782"/>
    </source>
</evidence>
<sequence length="523" mass="59033">MTDHFLGIDLSTQQIKGVIIDKDGKAVHSDFINFSSHEKLKTFGTENGVHRKGSVITSPVFMWIEAIDLLFEKLKIDGWTENLRGVSGCAQQHGTVYWKKGAERILENLDSEKSLIDQLKTCFSIENSPVWMDSSTEKQCQQLENYVGGDKRMAEITGSRAHHRFSGAQIMKIVNEEKDAWMETERVSLISSFFASLLIGKYAPIDLTDGSGMNLMNIETEKWEKSLLDFIFPGLENKLGELVSPMTSIGTVHSYWTYRFGIPKDCMILPFLGDNPSSLAGLSLLPTDIGISLGTSDTVFFFSPTFKPNTDAHVFSHFAPNSGYMAMVCFKNGSLTRERARKMNGSSWEKWNEIMKKTPVGNDGFIGFFFDEDEIVPRKLKGDYTFEIDEKELKEKTPEKFARAVFESQCFFKLLYTQKMGFKKSQSSRILVTGGASRNTVLLQMLSDVFEMSVYTIQVDGSAALGGAMRARYLHSKTSLTYSEYYPCDNVSLACNPIPENVETYRTLFSTTFKNRFDAFITE</sequence>
<dbReference type="CDD" id="cd07776">
    <property type="entry name" value="ASKHA_NBD_FGGY_SpXK-like"/>
    <property type="match status" value="1"/>
</dbReference>
<dbReference type="InterPro" id="IPR042024">
    <property type="entry name" value="D-XK_euk"/>
</dbReference>
<evidence type="ECO:0000256" key="4">
    <source>
        <dbReference type="RuleBase" id="RU367058"/>
    </source>
</evidence>
<evidence type="ECO:0000313" key="7">
    <source>
        <dbReference type="EMBL" id="EFP13295.1"/>
    </source>
</evidence>
<dbReference type="FunCoup" id="E3N088">
    <property type="interactions" value="1552"/>
</dbReference>
<protein>
    <recommendedName>
        <fullName evidence="4">Xylulose kinase</fullName>
        <ecNumber evidence="4">2.7.1.17</ecNumber>
    </recommendedName>
</protein>
<feature type="domain" description="Carbohydrate kinase FGGY N-terminal" evidence="5">
    <location>
        <begin position="5"/>
        <end position="280"/>
    </location>
</feature>
<comment type="similarity">
    <text evidence="1 4">Belongs to the FGGY kinase family.</text>
</comment>
<dbReference type="InterPro" id="IPR043129">
    <property type="entry name" value="ATPase_NBD"/>
</dbReference>
<dbReference type="InterPro" id="IPR000577">
    <property type="entry name" value="Carb_kinase_FGGY"/>
</dbReference>